<evidence type="ECO:0000256" key="2">
    <source>
        <dbReference type="ARBA" id="ARBA00008774"/>
    </source>
</evidence>
<evidence type="ECO:0000256" key="6">
    <source>
        <dbReference type="ARBA" id="ARBA00023242"/>
    </source>
</evidence>
<dbReference type="Proteomes" id="UP000001075">
    <property type="component" value="Unassembled WGS sequence"/>
</dbReference>
<comment type="similarity">
    <text evidence="2">Belongs to the HMGB family.</text>
</comment>
<evidence type="ECO:0000256" key="5">
    <source>
        <dbReference type="ARBA" id="ARBA00023125"/>
    </source>
</evidence>
<dbReference type="STRING" id="10029.G3GRG5"/>
<feature type="DNA-binding region" description="HMG box" evidence="7">
    <location>
        <begin position="1"/>
        <end position="75"/>
    </location>
</feature>
<feature type="domain" description="HMG box" evidence="9">
    <location>
        <begin position="1"/>
        <end position="75"/>
    </location>
</feature>
<dbReference type="GO" id="GO:0005634">
    <property type="term" value="C:nucleus"/>
    <property type="evidence" value="ECO:0007669"/>
    <property type="project" value="UniProtKB-UniRule"/>
</dbReference>
<evidence type="ECO:0000256" key="8">
    <source>
        <dbReference type="SAM" id="MobiDB-lite"/>
    </source>
</evidence>
<dbReference type="GO" id="GO:0005694">
    <property type="term" value="C:chromosome"/>
    <property type="evidence" value="ECO:0007669"/>
    <property type="project" value="UniProtKB-SubCell"/>
</dbReference>
<organism evidence="10 11">
    <name type="scientific">Cricetulus griseus</name>
    <name type="common">Chinese hamster</name>
    <name type="synonym">Cricetulus barabensis griseus</name>
    <dbReference type="NCBI Taxonomy" id="10029"/>
    <lineage>
        <taxon>Eukaryota</taxon>
        <taxon>Metazoa</taxon>
        <taxon>Chordata</taxon>
        <taxon>Craniata</taxon>
        <taxon>Vertebrata</taxon>
        <taxon>Euteleostomi</taxon>
        <taxon>Mammalia</taxon>
        <taxon>Eutheria</taxon>
        <taxon>Euarchontoglires</taxon>
        <taxon>Glires</taxon>
        <taxon>Rodentia</taxon>
        <taxon>Myomorpha</taxon>
        <taxon>Muroidea</taxon>
        <taxon>Cricetidae</taxon>
        <taxon>Cricetinae</taxon>
        <taxon>Cricetulus</taxon>
    </lineage>
</organism>
<dbReference type="SUPFAM" id="SSF47095">
    <property type="entry name" value="HMG-box"/>
    <property type="match status" value="1"/>
</dbReference>
<dbReference type="EMBL" id="JH000002">
    <property type="protein sequence ID" value="EGV92565.1"/>
    <property type="molecule type" value="Genomic_DNA"/>
</dbReference>
<keyword evidence="5 7" id="KW-0238">DNA-binding</keyword>
<keyword evidence="3" id="KW-0158">Chromosome</keyword>
<evidence type="ECO:0000256" key="1">
    <source>
        <dbReference type="ARBA" id="ARBA00004286"/>
    </source>
</evidence>
<dbReference type="AlphaFoldDB" id="G3GRG5"/>
<dbReference type="Pfam" id="PF00505">
    <property type="entry name" value="HMG_box"/>
    <property type="match status" value="1"/>
</dbReference>
<keyword evidence="6 7" id="KW-0539">Nucleus</keyword>
<dbReference type="InParanoid" id="G3GRG5"/>
<proteinExistence type="inferred from homology"/>
<evidence type="ECO:0000313" key="10">
    <source>
        <dbReference type="EMBL" id="EGV92565.1"/>
    </source>
</evidence>
<sequence>MRAPRGSVNHSSKEPRRRPASLHKIKGGHPGLSICNAAKKLGAMWTNAAADDRQPCEKMAAKLKEKYKKGIAACREKGESDAVKKGVVKLNRARKRRTRDKKEEEEEVGR</sequence>
<dbReference type="PROSITE" id="PS50118">
    <property type="entry name" value="HMG_BOX_2"/>
    <property type="match status" value="1"/>
</dbReference>
<accession>G3GRG5</accession>
<feature type="region of interest" description="Disordered" evidence="8">
    <location>
        <begin position="1"/>
        <end position="31"/>
    </location>
</feature>
<dbReference type="GO" id="GO:0006357">
    <property type="term" value="P:regulation of transcription by RNA polymerase II"/>
    <property type="evidence" value="ECO:0007669"/>
    <property type="project" value="TreeGrafter"/>
</dbReference>
<dbReference type="Gene3D" id="1.10.30.10">
    <property type="entry name" value="High mobility group box domain"/>
    <property type="match status" value="1"/>
</dbReference>
<dbReference type="GO" id="GO:0003677">
    <property type="term" value="F:DNA binding"/>
    <property type="evidence" value="ECO:0007669"/>
    <property type="project" value="UniProtKB-UniRule"/>
</dbReference>
<protein>
    <submittedName>
        <fullName evidence="10">High mobility group protein B2</fullName>
    </submittedName>
</protein>
<dbReference type="InterPro" id="IPR050342">
    <property type="entry name" value="HMGB"/>
</dbReference>
<comment type="subcellular location">
    <subcellularLocation>
        <location evidence="1">Chromosome</location>
    </subcellularLocation>
</comment>
<dbReference type="PRINTS" id="PR00886">
    <property type="entry name" value="HIGHMOBLTY12"/>
</dbReference>
<evidence type="ECO:0000256" key="4">
    <source>
        <dbReference type="ARBA" id="ARBA00022737"/>
    </source>
</evidence>
<evidence type="ECO:0000256" key="3">
    <source>
        <dbReference type="ARBA" id="ARBA00022454"/>
    </source>
</evidence>
<dbReference type="InterPro" id="IPR009071">
    <property type="entry name" value="HMG_box_dom"/>
</dbReference>
<gene>
    <name evidence="10" type="ORF">I79_000111</name>
</gene>
<reference evidence="11" key="1">
    <citation type="journal article" date="2011" name="Nat. Biotechnol.">
        <title>The genomic sequence of the Chinese hamster ovary (CHO)-K1 cell line.</title>
        <authorList>
            <person name="Xu X."/>
            <person name="Nagarajan H."/>
            <person name="Lewis N.E."/>
            <person name="Pan S."/>
            <person name="Cai Z."/>
            <person name="Liu X."/>
            <person name="Chen W."/>
            <person name="Xie M."/>
            <person name="Wang W."/>
            <person name="Hammond S."/>
            <person name="Andersen M.R."/>
            <person name="Neff N."/>
            <person name="Passarelli B."/>
            <person name="Koh W."/>
            <person name="Fan H.C."/>
            <person name="Wang J."/>
            <person name="Gui Y."/>
            <person name="Lee K.H."/>
            <person name="Betenbaugh M.J."/>
            <person name="Quake S.R."/>
            <person name="Famili I."/>
            <person name="Palsson B.O."/>
            <person name="Wang J."/>
        </authorList>
    </citation>
    <scope>NUCLEOTIDE SEQUENCE [LARGE SCALE GENOMIC DNA]</scope>
    <source>
        <strain evidence="11">CHO K1 cell line</strain>
    </source>
</reference>
<feature type="compositionally biased region" description="Basic residues" evidence="8">
    <location>
        <begin position="15"/>
        <end position="27"/>
    </location>
</feature>
<dbReference type="InterPro" id="IPR036910">
    <property type="entry name" value="HMG_box_dom_sf"/>
</dbReference>
<keyword evidence="4" id="KW-0677">Repeat</keyword>
<evidence type="ECO:0000256" key="7">
    <source>
        <dbReference type="PROSITE-ProRule" id="PRU00267"/>
    </source>
</evidence>
<evidence type="ECO:0000313" key="11">
    <source>
        <dbReference type="Proteomes" id="UP000001075"/>
    </source>
</evidence>
<dbReference type="PANTHER" id="PTHR48112">
    <property type="entry name" value="HIGH MOBILITY GROUP PROTEIN DSP1"/>
    <property type="match status" value="1"/>
</dbReference>
<name>G3GRG5_CRIGR</name>
<evidence type="ECO:0000259" key="9">
    <source>
        <dbReference type="PROSITE" id="PS50118"/>
    </source>
</evidence>
<dbReference type="PANTHER" id="PTHR48112:SF12">
    <property type="entry name" value="HIGH MOBILITY GROUP PROTEIN B1-LIKE 1-RELATED"/>
    <property type="match status" value="1"/>
</dbReference>